<name>A0A9D1FK28_9BACT</name>
<reference evidence="1" key="2">
    <citation type="journal article" date="2021" name="PeerJ">
        <title>Extensive microbial diversity within the chicken gut microbiome revealed by metagenomics and culture.</title>
        <authorList>
            <person name="Gilroy R."/>
            <person name="Ravi A."/>
            <person name="Getino M."/>
            <person name="Pursley I."/>
            <person name="Horton D.L."/>
            <person name="Alikhan N.F."/>
            <person name="Baker D."/>
            <person name="Gharbi K."/>
            <person name="Hall N."/>
            <person name="Watson M."/>
            <person name="Adriaenssens E.M."/>
            <person name="Foster-Nyarko E."/>
            <person name="Jarju S."/>
            <person name="Secka A."/>
            <person name="Antonio M."/>
            <person name="Oren A."/>
            <person name="Chaudhuri R.R."/>
            <person name="La Ragione R."/>
            <person name="Hildebrand F."/>
            <person name="Pallen M.J."/>
        </authorList>
    </citation>
    <scope>NUCLEOTIDE SEQUENCE</scope>
    <source>
        <strain evidence="1">CHK152-2871</strain>
    </source>
</reference>
<proteinExistence type="predicted"/>
<organism evidence="1 2">
    <name type="scientific">Candidatus Galligastranaerophilus intestinavium</name>
    <dbReference type="NCBI Taxonomy" id="2840836"/>
    <lineage>
        <taxon>Bacteria</taxon>
        <taxon>Candidatus Galligastranaerophilus</taxon>
    </lineage>
</organism>
<evidence type="ECO:0000313" key="1">
    <source>
        <dbReference type="EMBL" id="HIS75029.1"/>
    </source>
</evidence>
<accession>A0A9D1FK28</accession>
<dbReference type="Proteomes" id="UP000886865">
    <property type="component" value="Unassembled WGS sequence"/>
</dbReference>
<comment type="caution">
    <text evidence="1">The sequence shown here is derived from an EMBL/GenBank/DDBJ whole genome shotgun (WGS) entry which is preliminary data.</text>
</comment>
<evidence type="ECO:0000313" key="2">
    <source>
        <dbReference type="Proteomes" id="UP000886865"/>
    </source>
</evidence>
<reference evidence="1" key="1">
    <citation type="submission" date="2020-10" db="EMBL/GenBank/DDBJ databases">
        <authorList>
            <person name="Gilroy R."/>
        </authorList>
    </citation>
    <scope>NUCLEOTIDE SEQUENCE</scope>
    <source>
        <strain evidence="1">CHK152-2871</strain>
    </source>
</reference>
<gene>
    <name evidence="1" type="ORF">IAA86_08430</name>
</gene>
<dbReference type="EMBL" id="DVJQ01000073">
    <property type="protein sequence ID" value="HIS75029.1"/>
    <property type="molecule type" value="Genomic_DNA"/>
</dbReference>
<sequence length="97" mass="11224">MRRICAVALMMFFSVYFGAYSAIAKEKLVISAQFDEMPSEVQSSETFVKQLYVDEKKDFDNKISQRKTPNKPVPLYMYKKLAPSADVQKKNIQIVFD</sequence>
<dbReference type="AlphaFoldDB" id="A0A9D1FK28"/>
<protein>
    <submittedName>
        <fullName evidence="1">Uncharacterized protein</fullName>
    </submittedName>
</protein>